<dbReference type="Proteomes" id="UP000035301">
    <property type="component" value="Unassembled WGS sequence"/>
</dbReference>
<dbReference type="RefSeq" id="WP_048184442.1">
    <property type="nucleotide sequence ID" value="NZ_JXOJ01000004.1"/>
</dbReference>
<evidence type="ECO:0000256" key="3">
    <source>
        <dbReference type="ARBA" id="ARBA00022449"/>
    </source>
</evidence>
<evidence type="ECO:0000256" key="7">
    <source>
        <dbReference type="ARBA" id="ARBA00023065"/>
    </source>
</evidence>
<feature type="transmembrane region" description="Helical" evidence="10">
    <location>
        <begin position="46"/>
        <end position="73"/>
    </location>
</feature>
<evidence type="ECO:0000256" key="4">
    <source>
        <dbReference type="ARBA" id="ARBA00022475"/>
    </source>
</evidence>
<keyword evidence="6 10" id="KW-1133">Transmembrane helix</keyword>
<protein>
    <recommendedName>
        <fullName evidence="9">Multidrug-efflux transporter</fullName>
    </recommendedName>
</protein>
<dbReference type="PANTHER" id="PTHR43298:SF2">
    <property type="entry name" value="FMN_FAD EXPORTER YEEO-RELATED"/>
    <property type="match status" value="1"/>
</dbReference>
<dbReference type="GO" id="GO:0005886">
    <property type="term" value="C:plasma membrane"/>
    <property type="evidence" value="ECO:0007669"/>
    <property type="project" value="UniProtKB-SubCell"/>
</dbReference>
<dbReference type="GO" id="GO:0006811">
    <property type="term" value="P:monoatomic ion transport"/>
    <property type="evidence" value="ECO:0007669"/>
    <property type="project" value="UniProtKB-KW"/>
</dbReference>
<keyword evidence="12" id="KW-1185">Reference proteome</keyword>
<dbReference type="PATRIC" id="fig|1550566.3.peg.1966"/>
<reference evidence="11 12" key="1">
    <citation type="journal article" date="2015" name="Int. J. Syst. Evol. Microbiol.">
        <title>Methanoculleus sediminis sp. nov., a methanogen from sediments near a submarine mud volcano.</title>
        <authorList>
            <person name="Chen S.C."/>
            <person name="Chen M.F."/>
            <person name="Lai M.C."/>
            <person name="Weng C.Y."/>
            <person name="Wu S.Y."/>
            <person name="Lin S."/>
            <person name="Yang T.F."/>
            <person name="Chen P.C."/>
        </authorList>
    </citation>
    <scope>NUCLEOTIDE SEQUENCE [LARGE SCALE GENOMIC DNA]</scope>
    <source>
        <strain evidence="11 12">S3Fa</strain>
    </source>
</reference>
<keyword evidence="2" id="KW-0813">Transport</keyword>
<keyword evidence="4" id="KW-1003">Cell membrane</keyword>
<feature type="transmembrane region" description="Helical" evidence="10">
    <location>
        <begin position="389"/>
        <end position="409"/>
    </location>
</feature>
<feature type="transmembrane region" description="Helical" evidence="10">
    <location>
        <begin position="9"/>
        <end position="26"/>
    </location>
</feature>
<feature type="transmembrane region" description="Helical" evidence="10">
    <location>
        <begin position="356"/>
        <end position="377"/>
    </location>
</feature>
<dbReference type="GO" id="GO:0042910">
    <property type="term" value="F:xenobiotic transmembrane transporter activity"/>
    <property type="evidence" value="ECO:0007669"/>
    <property type="project" value="InterPro"/>
</dbReference>
<dbReference type="PIRSF" id="PIRSF006603">
    <property type="entry name" value="DinF"/>
    <property type="match status" value="1"/>
</dbReference>
<evidence type="ECO:0000256" key="6">
    <source>
        <dbReference type="ARBA" id="ARBA00022989"/>
    </source>
</evidence>
<dbReference type="InterPro" id="IPR048279">
    <property type="entry name" value="MdtK-like"/>
</dbReference>
<accession>A0A0H1R4Y0</accession>
<evidence type="ECO:0000313" key="12">
    <source>
        <dbReference type="Proteomes" id="UP000035301"/>
    </source>
</evidence>
<sequence length="445" mass="46471">MSELTEGDLFRGLITIAAPIVAGNVLQSGLELVDLFFVGRLGAEAIAGVAMSTSIVMVLMTIIIGIVTANTAFVSRYYGAKNYDMVAKGVSHTLILGLIFSILLSVVGILYAEDMLLLLGAEPNVALLGASYLTVLFTGSVTLVELWVINSSFQSCGDATTPMLLVVLANITNIALDPLLIFGYGVVPACGVAGAAYATIISRSVAFAIAFALLLSGKTPIPFSFRTKFEFSLAWRLIRVAVPNSVQSGLRSVTFLAMMAIVAVFGTAALSAYGIVGRLELVALMPGFGIATATAVIVGQNLGAKKPERAEAGVRLSALMNGGFMAVMGAVFYLAAPAIVEIFDPSGASTDIGVSYLQTVAPFYVFLAVAIILGFALNGAGDTKKPMYATFFSMVLFQVPLACILPGLLGIGIAGVWLAVICGVILQTGILFTMYRHGGWKSTAI</sequence>
<dbReference type="OrthoDB" id="214119at2157"/>
<dbReference type="Pfam" id="PF01554">
    <property type="entry name" value="MatE"/>
    <property type="match status" value="2"/>
</dbReference>
<feature type="transmembrane region" description="Helical" evidence="10">
    <location>
        <begin position="281"/>
        <end position="304"/>
    </location>
</feature>
<dbReference type="InterPro" id="IPR050222">
    <property type="entry name" value="MATE_MdtK"/>
</dbReference>
<dbReference type="InterPro" id="IPR002528">
    <property type="entry name" value="MATE_fam"/>
</dbReference>
<feature type="transmembrane region" description="Helical" evidence="10">
    <location>
        <begin position="415"/>
        <end position="435"/>
    </location>
</feature>
<evidence type="ECO:0000256" key="8">
    <source>
        <dbReference type="ARBA" id="ARBA00023136"/>
    </source>
</evidence>
<evidence type="ECO:0000256" key="5">
    <source>
        <dbReference type="ARBA" id="ARBA00022692"/>
    </source>
</evidence>
<dbReference type="AlphaFoldDB" id="A0A0H1R4Y0"/>
<dbReference type="GO" id="GO:0015297">
    <property type="term" value="F:antiporter activity"/>
    <property type="evidence" value="ECO:0007669"/>
    <property type="project" value="UniProtKB-KW"/>
</dbReference>
<evidence type="ECO:0000313" key="11">
    <source>
        <dbReference type="EMBL" id="KLK87757.1"/>
    </source>
</evidence>
<name>A0A0H1R4Y0_9EURY</name>
<keyword evidence="3" id="KW-0050">Antiport</keyword>
<gene>
    <name evidence="11" type="ORF">SZ63_09045</name>
</gene>
<dbReference type="EMBL" id="JXOJ01000004">
    <property type="protein sequence ID" value="KLK87757.1"/>
    <property type="molecule type" value="Genomic_DNA"/>
</dbReference>
<dbReference type="CDD" id="cd13137">
    <property type="entry name" value="MATE_NorM_like"/>
    <property type="match status" value="1"/>
</dbReference>
<organism evidence="11 12">
    <name type="scientific">Methanoculleus sediminis</name>
    <dbReference type="NCBI Taxonomy" id="1550566"/>
    <lineage>
        <taxon>Archaea</taxon>
        <taxon>Methanobacteriati</taxon>
        <taxon>Methanobacteriota</taxon>
        <taxon>Stenosarchaea group</taxon>
        <taxon>Methanomicrobia</taxon>
        <taxon>Methanomicrobiales</taxon>
        <taxon>Methanomicrobiaceae</taxon>
        <taxon>Methanoculleus</taxon>
    </lineage>
</organism>
<keyword evidence="5 10" id="KW-0812">Transmembrane</keyword>
<keyword evidence="7" id="KW-0406">Ion transport</keyword>
<feature type="transmembrane region" description="Helical" evidence="10">
    <location>
        <begin position="94"/>
        <end position="112"/>
    </location>
</feature>
<dbReference type="PANTHER" id="PTHR43298">
    <property type="entry name" value="MULTIDRUG RESISTANCE PROTEIN NORM-RELATED"/>
    <property type="match status" value="1"/>
</dbReference>
<keyword evidence="8 10" id="KW-0472">Membrane</keyword>
<comment type="subcellular location">
    <subcellularLocation>
        <location evidence="1">Cell membrane</location>
        <topology evidence="1">Multi-pass membrane protein</topology>
    </subcellularLocation>
</comment>
<evidence type="ECO:0000256" key="10">
    <source>
        <dbReference type="SAM" id="Phobius"/>
    </source>
</evidence>
<feature type="transmembrane region" description="Helical" evidence="10">
    <location>
        <begin position="316"/>
        <end position="336"/>
    </location>
</feature>
<evidence type="ECO:0000256" key="9">
    <source>
        <dbReference type="ARBA" id="ARBA00031636"/>
    </source>
</evidence>
<comment type="caution">
    <text evidence="11">The sequence shown here is derived from an EMBL/GenBank/DDBJ whole genome shotgun (WGS) entry which is preliminary data.</text>
</comment>
<feature type="transmembrane region" description="Helical" evidence="10">
    <location>
        <begin position="124"/>
        <end position="149"/>
    </location>
</feature>
<feature type="transmembrane region" description="Helical" evidence="10">
    <location>
        <begin position="161"/>
        <end position="184"/>
    </location>
</feature>
<evidence type="ECO:0000256" key="1">
    <source>
        <dbReference type="ARBA" id="ARBA00004651"/>
    </source>
</evidence>
<evidence type="ECO:0000256" key="2">
    <source>
        <dbReference type="ARBA" id="ARBA00022448"/>
    </source>
</evidence>
<feature type="transmembrane region" description="Helical" evidence="10">
    <location>
        <begin position="253"/>
        <end position="275"/>
    </location>
</feature>
<dbReference type="STRING" id="1550566.SZ63_09045"/>
<feature type="transmembrane region" description="Helical" evidence="10">
    <location>
        <begin position="196"/>
        <end position="216"/>
    </location>
</feature>
<proteinExistence type="predicted"/>
<dbReference type="NCBIfam" id="TIGR00797">
    <property type="entry name" value="matE"/>
    <property type="match status" value="1"/>
</dbReference>